<dbReference type="AlphaFoldDB" id="A0AAW5N3Y5"/>
<organism evidence="2 3">
    <name type="scientific">Phocaeicola barnesiae</name>
    <dbReference type="NCBI Taxonomy" id="376804"/>
    <lineage>
        <taxon>Bacteria</taxon>
        <taxon>Pseudomonadati</taxon>
        <taxon>Bacteroidota</taxon>
        <taxon>Bacteroidia</taxon>
        <taxon>Bacteroidales</taxon>
        <taxon>Bacteroidaceae</taxon>
        <taxon>Phocaeicola</taxon>
    </lineage>
</organism>
<evidence type="ECO:0008006" key="4">
    <source>
        <dbReference type="Google" id="ProtNLM"/>
    </source>
</evidence>
<feature type="transmembrane region" description="Helical" evidence="1">
    <location>
        <begin position="12"/>
        <end position="33"/>
    </location>
</feature>
<feature type="transmembrane region" description="Helical" evidence="1">
    <location>
        <begin position="75"/>
        <end position="96"/>
    </location>
</feature>
<keyword evidence="1" id="KW-0812">Transmembrane</keyword>
<proteinExistence type="predicted"/>
<reference evidence="2 3" key="1">
    <citation type="submission" date="2022-08" db="EMBL/GenBank/DDBJ databases">
        <authorList>
            <person name="Zeman M."/>
            <person name="Kubasova T."/>
        </authorList>
    </citation>
    <scope>NUCLEOTIDE SEQUENCE [LARGE SCALE GENOMIC DNA]</scope>
    <source>
        <strain evidence="2 3">ET62</strain>
    </source>
</reference>
<keyword evidence="1" id="KW-0472">Membrane</keyword>
<evidence type="ECO:0000313" key="3">
    <source>
        <dbReference type="Proteomes" id="UP001204579"/>
    </source>
</evidence>
<dbReference type="RefSeq" id="WP_258335702.1">
    <property type="nucleotide sequence ID" value="NZ_JANRHJ010000007.1"/>
</dbReference>
<dbReference type="EMBL" id="JANRHJ010000007">
    <property type="protein sequence ID" value="MCR8873872.1"/>
    <property type="molecule type" value="Genomic_DNA"/>
</dbReference>
<dbReference type="Proteomes" id="UP001204579">
    <property type="component" value="Unassembled WGS sequence"/>
</dbReference>
<gene>
    <name evidence="2" type="ORF">NW209_07580</name>
</gene>
<evidence type="ECO:0000313" key="2">
    <source>
        <dbReference type="EMBL" id="MCR8873872.1"/>
    </source>
</evidence>
<comment type="caution">
    <text evidence="2">The sequence shown here is derived from an EMBL/GenBank/DDBJ whole genome shotgun (WGS) entry which is preliminary data.</text>
</comment>
<feature type="transmembrane region" description="Helical" evidence="1">
    <location>
        <begin position="108"/>
        <end position="132"/>
    </location>
</feature>
<protein>
    <recommendedName>
        <fullName evidence="4">Transmembrane protein</fullName>
    </recommendedName>
</protein>
<feature type="transmembrane region" description="Helical" evidence="1">
    <location>
        <begin position="45"/>
        <end position="63"/>
    </location>
</feature>
<keyword evidence="1" id="KW-1133">Transmembrane helix</keyword>
<accession>A0AAW5N3Y5</accession>
<sequence>MKEMTEKLSLLWGMMLAVNMYVLFVCLGVFGGFDSFIRGLDGLEIILSVGTLLAGYLCCEGCMKHWGGKRVRKVYPAKVILGMIVVAVAYLLAIVIKPSSGKDELIRAMSSFDFCLLVCVEFVFGTLMVFMIRFFESLFLSNGSEN</sequence>
<name>A0AAW5N3Y5_9BACT</name>
<keyword evidence="3" id="KW-1185">Reference proteome</keyword>
<evidence type="ECO:0000256" key="1">
    <source>
        <dbReference type="SAM" id="Phobius"/>
    </source>
</evidence>